<evidence type="ECO:0000313" key="1">
    <source>
        <dbReference type="EMBL" id="KAF9518228.1"/>
    </source>
</evidence>
<sequence>MRPFRLFLGSSHVISLPGRRYVLLSHLFPTAALRLLNGVVFADAVESPAQVGRVPGSHAPNCLQQFPHARTQQASVLDGGEQRWLCGSYNGKNQNKLSTVCELSHIGIGSSFPLICK</sequence>
<gene>
    <name evidence="1" type="ORF">BS47DRAFT_328660</name>
</gene>
<keyword evidence="2" id="KW-1185">Reference proteome</keyword>
<accession>A0A9P6E0T1</accession>
<dbReference type="EMBL" id="MU128926">
    <property type="protein sequence ID" value="KAF9518228.1"/>
    <property type="molecule type" value="Genomic_DNA"/>
</dbReference>
<dbReference type="AlphaFoldDB" id="A0A9P6E0T1"/>
<reference evidence="1" key="1">
    <citation type="journal article" date="2020" name="Nat. Commun.">
        <title>Large-scale genome sequencing of mycorrhizal fungi provides insights into the early evolution of symbiotic traits.</title>
        <authorList>
            <person name="Miyauchi S."/>
            <person name="Kiss E."/>
            <person name="Kuo A."/>
            <person name="Drula E."/>
            <person name="Kohler A."/>
            <person name="Sanchez-Garcia M."/>
            <person name="Morin E."/>
            <person name="Andreopoulos B."/>
            <person name="Barry K.W."/>
            <person name="Bonito G."/>
            <person name="Buee M."/>
            <person name="Carver A."/>
            <person name="Chen C."/>
            <person name="Cichocki N."/>
            <person name="Clum A."/>
            <person name="Culley D."/>
            <person name="Crous P.W."/>
            <person name="Fauchery L."/>
            <person name="Girlanda M."/>
            <person name="Hayes R.D."/>
            <person name="Keri Z."/>
            <person name="LaButti K."/>
            <person name="Lipzen A."/>
            <person name="Lombard V."/>
            <person name="Magnuson J."/>
            <person name="Maillard F."/>
            <person name="Murat C."/>
            <person name="Nolan M."/>
            <person name="Ohm R.A."/>
            <person name="Pangilinan J."/>
            <person name="Pereira M.F."/>
            <person name="Perotto S."/>
            <person name="Peter M."/>
            <person name="Pfister S."/>
            <person name="Riley R."/>
            <person name="Sitrit Y."/>
            <person name="Stielow J.B."/>
            <person name="Szollosi G."/>
            <person name="Zifcakova L."/>
            <person name="Stursova M."/>
            <person name="Spatafora J.W."/>
            <person name="Tedersoo L."/>
            <person name="Vaario L.M."/>
            <person name="Yamada A."/>
            <person name="Yan M."/>
            <person name="Wang P."/>
            <person name="Xu J."/>
            <person name="Bruns T."/>
            <person name="Baldrian P."/>
            <person name="Vilgalys R."/>
            <person name="Dunand C."/>
            <person name="Henrissat B."/>
            <person name="Grigoriev I.V."/>
            <person name="Hibbett D."/>
            <person name="Nagy L.G."/>
            <person name="Martin F.M."/>
        </authorList>
    </citation>
    <scope>NUCLEOTIDE SEQUENCE</scope>
    <source>
        <strain evidence="1">UP504</strain>
    </source>
</reference>
<evidence type="ECO:0000313" key="2">
    <source>
        <dbReference type="Proteomes" id="UP000886523"/>
    </source>
</evidence>
<name>A0A9P6E0T1_9AGAM</name>
<proteinExistence type="predicted"/>
<comment type="caution">
    <text evidence="1">The sequence shown here is derived from an EMBL/GenBank/DDBJ whole genome shotgun (WGS) entry which is preliminary data.</text>
</comment>
<organism evidence="1 2">
    <name type="scientific">Hydnum rufescens UP504</name>
    <dbReference type="NCBI Taxonomy" id="1448309"/>
    <lineage>
        <taxon>Eukaryota</taxon>
        <taxon>Fungi</taxon>
        <taxon>Dikarya</taxon>
        <taxon>Basidiomycota</taxon>
        <taxon>Agaricomycotina</taxon>
        <taxon>Agaricomycetes</taxon>
        <taxon>Cantharellales</taxon>
        <taxon>Hydnaceae</taxon>
        <taxon>Hydnum</taxon>
    </lineage>
</organism>
<protein>
    <submittedName>
        <fullName evidence="1">Uncharacterized protein</fullName>
    </submittedName>
</protein>
<dbReference type="Proteomes" id="UP000886523">
    <property type="component" value="Unassembled WGS sequence"/>
</dbReference>